<dbReference type="PROSITE" id="PS51363">
    <property type="entry name" value="W2"/>
    <property type="match status" value="1"/>
</dbReference>
<dbReference type="CDD" id="cd11559">
    <property type="entry name" value="W2_eIF4G1_like"/>
    <property type="match status" value="1"/>
</dbReference>
<dbReference type="EMBL" id="JAHRIO010030085">
    <property type="protein sequence ID" value="MEQ2167300.1"/>
    <property type="molecule type" value="Genomic_DNA"/>
</dbReference>
<organism evidence="3 4">
    <name type="scientific">Goodea atripinnis</name>
    <dbReference type="NCBI Taxonomy" id="208336"/>
    <lineage>
        <taxon>Eukaryota</taxon>
        <taxon>Metazoa</taxon>
        <taxon>Chordata</taxon>
        <taxon>Craniata</taxon>
        <taxon>Vertebrata</taxon>
        <taxon>Euteleostomi</taxon>
        <taxon>Actinopterygii</taxon>
        <taxon>Neopterygii</taxon>
        <taxon>Teleostei</taxon>
        <taxon>Neoteleostei</taxon>
        <taxon>Acanthomorphata</taxon>
        <taxon>Ovalentaria</taxon>
        <taxon>Atherinomorphae</taxon>
        <taxon>Cyprinodontiformes</taxon>
        <taxon>Goodeidae</taxon>
        <taxon>Goodea</taxon>
    </lineage>
</organism>
<dbReference type="Proteomes" id="UP001476798">
    <property type="component" value="Unassembled WGS sequence"/>
</dbReference>
<feature type="transmembrane region" description="Helical" evidence="1">
    <location>
        <begin position="142"/>
        <end position="161"/>
    </location>
</feature>
<feature type="domain" description="W2" evidence="2">
    <location>
        <begin position="6"/>
        <end position="215"/>
    </location>
</feature>
<dbReference type="Gene3D" id="1.25.40.180">
    <property type="match status" value="1"/>
</dbReference>
<dbReference type="SUPFAM" id="SSF48371">
    <property type="entry name" value="ARM repeat"/>
    <property type="match status" value="1"/>
</dbReference>
<dbReference type="GO" id="GO:0003743">
    <property type="term" value="F:translation initiation factor activity"/>
    <property type="evidence" value="ECO:0007669"/>
    <property type="project" value="UniProtKB-KW"/>
</dbReference>
<keyword evidence="1" id="KW-0472">Membrane</keyword>
<evidence type="ECO:0000313" key="3">
    <source>
        <dbReference type="EMBL" id="MEQ2167300.1"/>
    </source>
</evidence>
<name>A0ABV0N7F0_9TELE</name>
<evidence type="ECO:0000313" key="4">
    <source>
        <dbReference type="Proteomes" id="UP001476798"/>
    </source>
</evidence>
<keyword evidence="4" id="KW-1185">Reference proteome</keyword>
<gene>
    <name evidence="3" type="primary">EIF4G2</name>
    <name evidence="3" type="ORF">GOODEAATRI_002731</name>
</gene>
<dbReference type="InterPro" id="IPR003307">
    <property type="entry name" value="W2_domain"/>
</dbReference>
<reference evidence="3 4" key="1">
    <citation type="submission" date="2021-06" db="EMBL/GenBank/DDBJ databases">
        <authorList>
            <person name="Palmer J.M."/>
        </authorList>
    </citation>
    <scope>NUCLEOTIDE SEQUENCE [LARGE SCALE GENOMIC DNA]</scope>
    <source>
        <strain evidence="3 4">GA_2019</strain>
        <tissue evidence="3">Muscle</tissue>
    </source>
</reference>
<protein>
    <submittedName>
        <fullName evidence="3">Eukaryotic translation initiation factor 4 gamma 2</fullName>
    </submittedName>
</protein>
<accession>A0ABV0N7F0</accession>
<comment type="caution">
    <text evidence="3">The sequence shown here is derived from an EMBL/GenBank/DDBJ whole genome shotgun (WGS) entry which is preliminary data.</text>
</comment>
<sequence length="215" mass="24794">MLEILEGKGLSFLFPLLKLEKELLKQIKADPSPQSIYKWIKDNISPRLHTDKGFELCMAEGDDQLAAPSKEQLEQEKQLLLAFKPVMQKFLHDHTELQVSALYALQVHCNANGFPKGTPALGFLLFCKMSNKQKHIVTSLRYVYKYYMIFFIFVYKLFLFLKACCCATLSTFTTWRSLKKKPSLHGKKILPKNSLEKEKLYSRYTSVIKGTVCLV</sequence>
<keyword evidence="1" id="KW-0812">Transmembrane</keyword>
<keyword evidence="3" id="KW-0648">Protein biosynthesis</keyword>
<evidence type="ECO:0000256" key="1">
    <source>
        <dbReference type="SAM" id="Phobius"/>
    </source>
</evidence>
<dbReference type="InterPro" id="IPR016024">
    <property type="entry name" value="ARM-type_fold"/>
</dbReference>
<proteinExistence type="predicted"/>
<keyword evidence="1" id="KW-1133">Transmembrane helix</keyword>
<evidence type="ECO:0000259" key="2">
    <source>
        <dbReference type="PROSITE" id="PS51363"/>
    </source>
</evidence>
<keyword evidence="3" id="KW-0396">Initiation factor</keyword>